<evidence type="ECO:0000313" key="2">
    <source>
        <dbReference type="Proteomes" id="UP000095287"/>
    </source>
</evidence>
<keyword evidence="1" id="KW-0732">Signal</keyword>
<sequence>MLSQRLLLSLSCLALLLSTIHVEATQMRLCGSEKQSSWLKKACTMKTEDHPCLKSGTPDWNDFCCAKKCSLQDIVNSYCCFTDECLNRCYPGKGYKMGGVY</sequence>
<feature type="signal peptide" evidence="1">
    <location>
        <begin position="1"/>
        <end position="24"/>
    </location>
</feature>
<keyword evidence="2" id="KW-1185">Reference proteome</keyword>
<feature type="chain" id="PRO_5009313375" evidence="1">
    <location>
        <begin position="25"/>
        <end position="101"/>
    </location>
</feature>
<reference evidence="3" key="1">
    <citation type="submission" date="2016-11" db="UniProtKB">
        <authorList>
            <consortium name="WormBaseParasite"/>
        </authorList>
    </citation>
    <scope>IDENTIFICATION</scope>
</reference>
<name>A0A1I7ZFN3_9BILA</name>
<dbReference type="Proteomes" id="UP000095287">
    <property type="component" value="Unplaced"/>
</dbReference>
<accession>A0A1I7ZFN3</accession>
<organism evidence="2 3">
    <name type="scientific">Steinernema glaseri</name>
    <dbReference type="NCBI Taxonomy" id="37863"/>
    <lineage>
        <taxon>Eukaryota</taxon>
        <taxon>Metazoa</taxon>
        <taxon>Ecdysozoa</taxon>
        <taxon>Nematoda</taxon>
        <taxon>Chromadorea</taxon>
        <taxon>Rhabditida</taxon>
        <taxon>Tylenchina</taxon>
        <taxon>Panagrolaimomorpha</taxon>
        <taxon>Strongyloidoidea</taxon>
        <taxon>Steinernematidae</taxon>
        <taxon>Steinernema</taxon>
    </lineage>
</organism>
<evidence type="ECO:0000313" key="3">
    <source>
        <dbReference type="WBParaSite" id="L893_g25926.t1"/>
    </source>
</evidence>
<evidence type="ECO:0000256" key="1">
    <source>
        <dbReference type="SAM" id="SignalP"/>
    </source>
</evidence>
<proteinExistence type="predicted"/>
<dbReference type="AlphaFoldDB" id="A0A1I7ZFN3"/>
<protein>
    <submittedName>
        <fullName evidence="3">Uncharacterized protein</fullName>
    </submittedName>
</protein>
<dbReference type="WBParaSite" id="L893_g25926.t1">
    <property type="protein sequence ID" value="L893_g25926.t1"/>
    <property type="gene ID" value="L893_g25926"/>
</dbReference>